<organism evidence="1 2">
    <name type="scientific">Elysia crispata</name>
    <name type="common">lettuce slug</name>
    <dbReference type="NCBI Taxonomy" id="231223"/>
    <lineage>
        <taxon>Eukaryota</taxon>
        <taxon>Metazoa</taxon>
        <taxon>Spiralia</taxon>
        <taxon>Lophotrochozoa</taxon>
        <taxon>Mollusca</taxon>
        <taxon>Gastropoda</taxon>
        <taxon>Heterobranchia</taxon>
        <taxon>Euthyneura</taxon>
        <taxon>Panpulmonata</taxon>
        <taxon>Sacoglossa</taxon>
        <taxon>Placobranchoidea</taxon>
        <taxon>Plakobranchidae</taxon>
        <taxon>Elysia</taxon>
    </lineage>
</organism>
<gene>
    <name evidence="1" type="ORF">RRG08_043684</name>
</gene>
<reference evidence="1" key="1">
    <citation type="journal article" date="2023" name="G3 (Bethesda)">
        <title>A reference genome for the long-term kleptoplast-retaining sea slug Elysia crispata morphotype clarki.</title>
        <authorList>
            <person name="Eastman K.E."/>
            <person name="Pendleton A.L."/>
            <person name="Shaikh M.A."/>
            <person name="Suttiyut T."/>
            <person name="Ogas R."/>
            <person name="Tomko P."/>
            <person name="Gavelis G."/>
            <person name="Widhalm J.R."/>
            <person name="Wisecaver J.H."/>
        </authorList>
    </citation>
    <scope>NUCLEOTIDE SEQUENCE</scope>
    <source>
        <strain evidence="1">ECLA1</strain>
    </source>
</reference>
<dbReference type="Proteomes" id="UP001283361">
    <property type="component" value="Unassembled WGS sequence"/>
</dbReference>
<evidence type="ECO:0000313" key="1">
    <source>
        <dbReference type="EMBL" id="KAK3775999.1"/>
    </source>
</evidence>
<sequence>MCNSTKSGRVVSTQELDIMTSLAGLKPGGSNPSALTPFDLDQYLQSNLSKHKGRITIPPAPHFNSDAVGLESMAGLESLVHRAIRQVHRELLSGVTINCDVMVIRDGGRLGQMVELIVGSLDGEMAEAFLYLPGIPREYLEGRSTGLGGQGIHKSGLEKNLKWEKNKNHG</sequence>
<comment type="caution">
    <text evidence="1">The sequence shown here is derived from an EMBL/GenBank/DDBJ whole genome shotgun (WGS) entry which is preliminary data.</text>
</comment>
<dbReference type="AlphaFoldDB" id="A0AAE0ZUX4"/>
<evidence type="ECO:0000313" key="2">
    <source>
        <dbReference type="Proteomes" id="UP001283361"/>
    </source>
</evidence>
<keyword evidence="2" id="KW-1185">Reference proteome</keyword>
<name>A0AAE0ZUX4_9GAST</name>
<protein>
    <submittedName>
        <fullName evidence="1">Uncharacterized protein</fullName>
    </submittedName>
</protein>
<dbReference type="EMBL" id="JAWDGP010003253">
    <property type="protein sequence ID" value="KAK3775999.1"/>
    <property type="molecule type" value="Genomic_DNA"/>
</dbReference>
<proteinExistence type="predicted"/>
<accession>A0AAE0ZUX4</accession>